<comment type="caution">
    <text evidence="2">The sequence shown here is derived from an EMBL/GenBank/DDBJ whole genome shotgun (WGS) entry which is preliminary data.</text>
</comment>
<name>A0A7Z8NQV1_9CELL</name>
<feature type="transmembrane region" description="Helical" evidence="1">
    <location>
        <begin position="53"/>
        <end position="75"/>
    </location>
</feature>
<evidence type="ECO:0000313" key="2">
    <source>
        <dbReference type="EMBL" id="TKR27481.1"/>
    </source>
</evidence>
<protein>
    <submittedName>
        <fullName evidence="2">Small multidrug efflux protein</fullName>
    </submittedName>
</protein>
<dbReference type="Proteomes" id="UP000308121">
    <property type="component" value="Unassembled WGS sequence"/>
</dbReference>
<dbReference type="AlphaFoldDB" id="A0A7Z8NQV1"/>
<evidence type="ECO:0000313" key="3">
    <source>
        <dbReference type="Proteomes" id="UP000308121"/>
    </source>
</evidence>
<gene>
    <name evidence="2" type="ORF">FA014_00250</name>
</gene>
<sequence>MAGLPDIVPEFQELVAQLPDWLQPAGVALAGAVPFVEGEGAAAIGVVGGIHPVAAVAAAIAGNFLAVLLVVTVGVRTRAAVVTRGGRAPVAPSPRRQKFDRAFARYGVAGVSLLGPLLIPTHFTAAALSASGVSRARILTWQGVAITLWTVAISLVITGVIAFAR</sequence>
<keyword evidence="1" id="KW-1133">Transmembrane helix</keyword>
<accession>A0A7Z8NQV1</accession>
<proteinExistence type="predicted"/>
<feature type="transmembrane region" description="Helical" evidence="1">
    <location>
        <begin position="143"/>
        <end position="164"/>
    </location>
</feature>
<keyword evidence="1" id="KW-0472">Membrane</keyword>
<feature type="transmembrane region" description="Helical" evidence="1">
    <location>
        <begin position="103"/>
        <end position="123"/>
    </location>
</feature>
<reference evidence="2 3" key="1">
    <citation type="submission" date="2019-05" db="EMBL/GenBank/DDBJ databases">
        <title>Genome sequence of Cellulomonas hominis strain CS1.</title>
        <authorList>
            <person name="Belmont J."/>
            <person name="Maclea K.S."/>
        </authorList>
    </citation>
    <scope>NUCLEOTIDE SEQUENCE [LARGE SCALE GENOMIC DNA]</scope>
    <source>
        <strain evidence="2 3">CS1</strain>
    </source>
</reference>
<organism evidence="2 3">
    <name type="scientific">Cellulomonas hominis</name>
    <dbReference type="NCBI Taxonomy" id="156981"/>
    <lineage>
        <taxon>Bacteria</taxon>
        <taxon>Bacillati</taxon>
        <taxon>Actinomycetota</taxon>
        <taxon>Actinomycetes</taxon>
        <taxon>Micrococcales</taxon>
        <taxon>Cellulomonadaceae</taxon>
        <taxon>Cellulomonas</taxon>
    </lineage>
</organism>
<dbReference type="OrthoDB" id="4570818at2"/>
<keyword evidence="1" id="KW-0812">Transmembrane</keyword>
<dbReference type="EMBL" id="SZYE01000001">
    <property type="protein sequence ID" value="TKR27481.1"/>
    <property type="molecule type" value="Genomic_DNA"/>
</dbReference>
<dbReference type="RefSeq" id="WP_154727706.1">
    <property type="nucleotide sequence ID" value="NZ_SZYE01000001.1"/>
</dbReference>
<evidence type="ECO:0000256" key="1">
    <source>
        <dbReference type="SAM" id="Phobius"/>
    </source>
</evidence>